<dbReference type="EMBL" id="VSRR010049363">
    <property type="protein sequence ID" value="MPC78790.1"/>
    <property type="molecule type" value="Genomic_DNA"/>
</dbReference>
<comment type="caution">
    <text evidence="1">The sequence shown here is derived from an EMBL/GenBank/DDBJ whole genome shotgun (WGS) entry which is preliminary data.</text>
</comment>
<organism evidence="1 2">
    <name type="scientific">Portunus trituberculatus</name>
    <name type="common">Swimming crab</name>
    <name type="synonym">Neptunus trituberculatus</name>
    <dbReference type="NCBI Taxonomy" id="210409"/>
    <lineage>
        <taxon>Eukaryota</taxon>
        <taxon>Metazoa</taxon>
        <taxon>Ecdysozoa</taxon>
        <taxon>Arthropoda</taxon>
        <taxon>Crustacea</taxon>
        <taxon>Multicrustacea</taxon>
        <taxon>Malacostraca</taxon>
        <taxon>Eumalacostraca</taxon>
        <taxon>Eucarida</taxon>
        <taxon>Decapoda</taxon>
        <taxon>Pleocyemata</taxon>
        <taxon>Brachyura</taxon>
        <taxon>Eubrachyura</taxon>
        <taxon>Portunoidea</taxon>
        <taxon>Portunidae</taxon>
        <taxon>Portuninae</taxon>
        <taxon>Portunus</taxon>
    </lineage>
</organism>
<name>A0A5B7I2F4_PORTR</name>
<reference evidence="1 2" key="1">
    <citation type="submission" date="2019-05" db="EMBL/GenBank/DDBJ databases">
        <title>Another draft genome of Portunus trituberculatus and its Hox gene families provides insights of decapod evolution.</title>
        <authorList>
            <person name="Jeong J.-H."/>
            <person name="Song I."/>
            <person name="Kim S."/>
            <person name="Choi T."/>
            <person name="Kim D."/>
            <person name="Ryu S."/>
            <person name="Kim W."/>
        </authorList>
    </citation>
    <scope>NUCLEOTIDE SEQUENCE [LARGE SCALE GENOMIC DNA]</scope>
    <source>
        <tissue evidence="1">Muscle</tissue>
    </source>
</reference>
<gene>
    <name evidence="1" type="ORF">E2C01_073287</name>
</gene>
<evidence type="ECO:0000313" key="2">
    <source>
        <dbReference type="Proteomes" id="UP000324222"/>
    </source>
</evidence>
<evidence type="ECO:0000313" key="1">
    <source>
        <dbReference type="EMBL" id="MPC78790.1"/>
    </source>
</evidence>
<accession>A0A5B7I2F4</accession>
<protein>
    <submittedName>
        <fullName evidence="1">Uncharacterized protein</fullName>
    </submittedName>
</protein>
<dbReference type="AlphaFoldDB" id="A0A5B7I2F4"/>
<sequence>MAGVNKPTTLREVKEVVEEAVPNYLLVAAPPLVTAITSSASPTPGNRELMLVRQVGSVRDGRQRVIQDFPIPLVLNA</sequence>
<dbReference type="Proteomes" id="UP000324222">
    <property type="component" value="Unassembled WGS sequence"/>
</dbReference>
<keyword evidence="2" id="KW-1185">Reference proteome</keyword>
<proteinExistence type="predicted"/>